<evidence type="ECO:0000313" key="3">
    <source>
        <dbReference type="Proteomes" id="UP000234323"/>
    </source>
</evidence>
<comment type="caution">
    <text evidence="2">The sequence shown here is derived from an EMBL/GenBank/DDBJ whole genome shotgun (WGS) entry which is preliminary data.</text>
</comment>
<protein>
    <submittedName>
        <fullName evidence="2">Uncharacterized protein</fullName>
    </submittedName>
</protein>
<dbReference type="Proteomes" id="UP000234323">
    <property type="component" value="Unassembled WGS sequence"/>
</dbReference>
<reference evidence="2 3" key="1">
    <citation type="submission" date="2015-10" db="EMBL/GenBank/DDBJ databases">
        <title>Genome analyses suggest a sexual origin of heterokaryosis in a supposedly ancient asexual fungus.</title>
        <authorList>
            <person name="Ropars J."/>
            <person name="Sedzielewska K."/>
            <person name="Noel J."/>
            <person name="Charron P."/>
            <person name="Farinelli L."/>
            <person name="Marton T."/>
            <person name="Kruger M."/>
            <person name="Pelin A."/>
            <person name="Brachmann A."/>
            <person name="Corradi N."/>
        </authorList>
    </citation>
    <scope>NUCLEOTIDE SEQUENCE [LARGE SCALE GENOMIC DNA]</scope>
    <source>
        <strain evidence="2 3">A4</strain>
    </source>
</reference>
<keyword evidence="3" id="KW-1185">Reference proteome</keyword>
<organism evidence="2 3">
    <name type="scientific">Rhizophagus irregularis</name>
    <dbReference type="NCBI Taxonomy" id="588596"/>
    <lineage>
        <taxon>Eukaryota</taxon>
        <taxon>Fungi</taxon>
        <taxon>Fungi incertae sedis</taxon>
        <taxon>Mucoromycota</taxon>
        <taxon>Glomeromycotina</taxon>
        <taxon>Glomeromycetes</taxon>
        <taxon>Glomerales</taxon>
        <taxon>Glomeraceae</taxon>
        <taxon>Rhizophagus</taxon>
    </lineage>
</organism>
<dbReference type="EMBL" id="LLXI01000821">
    <property type="protein sequence ID" value="PKY50086.1"/>
    <property type="molecule type" value="Genomic_DNA"/>
</dbReference>
<evidence type="ECO:0000313" key="2">
    <source>
        <dbReference type="EMBL" id="PKY50086.1"/>
    </source>
</evidence>
<feature type="compositionally biased region" description="Basic residues" evidence="1">
    <location>
        <begin position="198"/>
        <end position="215"/>
    </location>
</feature>
<proteinExistence type="predicted"/>
<evidence type="ECO:0000256" key="1">
    <source>
        <dbReference type="SAM" id="MobiDB-lite"/>
    </source>
</evidence>
<dbReference type="AlphaFoldDB" id="A0A2I1GTZ3"/>
<accession>A0A2I1GTZ3</accession>
<dbReference type="VEuPathDB" id="FungiDB:FUN_011957"/>
<feature type="region of interest" description="Disordered" evidence="1">
    <location>
        <begin position="198"/>
        <end position="241"/>
    </location>
</feature>
<gene>
    <name evidence="2" type="ORF">RhiirA4_466362</name>
</gene>
<dbReference type="OrthoDB" id="2408008at2759"/>
<name>A0A2I1GTZ3_9GLOM</name>
<dbReference type="VEuPathDB" id="FungiDB:RhiirFUN_016524"/>
<feature type="compositionally biased region" description="Polar residues" evidence="1">
    <location>
        <begin position="219"/>
        <end position="232"/>
    </location>
</feature>
<sequence length="251" mass="29416">MWDCIGPTDRDIRKFCQTITDVITFDSFTSNNKLQSIFEHHPVQDISWTYTKTWQHYNDTPDVCSSDKSKKQSFKIKSLNHILPCGDVLSARYPSLYSRNLLPIKCPLCGQTVDDNQHLVFCPELIQPLTDVLKDAKCDSSISCRFDSLSYSQIFTYFLHCYGCYEVDTLEFFYSRLKTHTESMVTWEKRTGIHAKKIKLRRAKRRADNKRKKRTDRAQTTSPSLHRTQTPPSGFGVRNQQDRYDDRYRIT</sequence>